<name>A0ABW0GJL5_9MICO</name>
<dbReference type="EMBL" id="JBHSLD010000001">
    <property type="protein sequence ID" value="MFC5379537.1"/>
    <property type="molecule type" value="Genomic_DNA"/>
</dbReference>
<reference evidence="2" key="1">
    <citation type="journal article" date="2019" name="Int. J. Syst. Evol. Microbiol.">
        <title>The Global Catalogue of Microorganisms (GCM) 10K type strain sequencing project: providing services to taxonomists for standard genome sequencing and annotation.</title>
        <authorList>
            <consortium name="The Broad Institute Genomics Platform"/>
            <consortium name="The Broad Institute Genome Sequencing Center for Infectious Disease"/>
            <person name="Wu L."/>
            <person name="Ma J."/>
        </authorList>
    </citation>
    <scope>NUCLEOTIDE SEQUENCE [LARGE SCALE GENOMIC DNA]</scope>
    <source>
        <strain evidence="2">CCUG 43114</strain>
    </source>
</reference>
<dbReference type="Proteomes" id="UP001596122">
    <property type="component" value="Unassembled WGS sequence"/>
</dbReference>
<sequence>MLPQPRSAAEAVEREAARVVARLDALSPTRVPVDVVRPWVQDLADVVRAAEGLPPHAVPDLAPHGWADLVRVVVGDLVLLDPADEEPWWQVRELLEGLRRALP</sequence>
<dbReference type="RefSeq" id="WP_340266179.1">
    <property type="nucleotide sequence ID" value="NZ_JBBEOG010000001.1"/>
</dbReference>
<protein>
    <submittedName>
        <fullName evidence="1">Uncharacterized protein</fullName>
    </submittedName>
</protein>
<keyword evidence="2" id="KW-1185">Reference proteome</keyword>
<evidence type="ECO:0000313" key="1">
    <source>
        <dbReference type="EMBL" id="MFC5379537.1"/>
    </source>
</evidence>
<accession>A0ABW0GJL5</accession>
<gene>
    <name evidence="1" type="ORF">ACFPJ6_01905</name>
</gene>
<comment type="caution">
    <text evidence="1">The sequence shown here is derived from an EMBL/GenBank/DDBJ whole genome shotgun (WGS) entry which is preliminary data.</text>
</comment>
<organism evidence="1 2">
    <name type="scientific">Aquipuribacter nitratireducens</name>
    <dbReference type="NCBI Taxonomy" id="650104"/>
    <lineage>
        <taxon>Bacteria</taxon>
        <taxon>Bacillati</taxon>
        <taxon>Actinomycetota</taxon>
        <taxon>Actinomycetes</taxon>
        <taxon>Micrococcales</taxon>
        <taxon>Intrasporangiaceae</taxon>
        <taxon>Aquipuribacter</taxon>
    </lineage>
</organism>
<proteinExistence type="predicted"/>
<evidence type="ECO:0000313" key="2">
    <source>
        <dbReference type="Proteomes" id="UP001596122"/>
    </source>
</evidence>